<evidence type="ECO:0000256" key="2">
    <source>
        <dbReference type="ARBA" id="ARBA00004496"/>
    </source>
</evidence>
<dbReference type="InterPro" id="IPR018314">
    <property type="entry name" value="RsmB/NOL1/NOP2-like_CS"/>
</dbReference>
<feature type="binding site" evidence="18">
    <location>
        <position position="285"/>
    </location>
    <ligand>
        <name>S-adenosyl-L-methionine</name>
        <dbReference type="ChEBI" id="CHEBI:59789"/>
    </ligand>
</feature>
<evidence type="ECO:0000256" key="4">
    <source>
        <dbReference type="ARBA" id="ARBA00007494"/>
    </source>
</evidence>
<dbReference type="GO" id="GO:0006353">
    <property type="term" value="P:DNA-templated transcription termination"/>
    <property type="evidence" value="ECO:0007669"/>
    <property type="project" value="InterPro"/>
</dbReference>
<keyword evidence="13" id="KW-0805">Transcription regulation</keyword>
<dbReference type="CDD" id="cd02440">
    <property type="entry name" value="AdoMet_MTases"/>
    <property type="match status" value="1"/>
</dbReference>
<dbReference type="Pfam" id="PF22458">
    <property type="entry name" value="RsmF-B_ferredox"/>
    <property type="match status" value="1"/>
</dbReference>
<dbReference type="PRINTS" id="PR02008">
    <property type="entry name" value="RCMTFAMILY"/>
</dbReference>
<keyword evidence="11" id="KW-0889">Transcription antitermination</keyword>
<evidence type="ECO:0000256" key="3">
    <source>
        <dbReference type="ARBA" id="ARBA00005952"/>
    </source>
</evidence>
<keyword evidence="9 18" id="KW-0808">Transferase</keyword>
<comment type="similarity">
    <text evidence="4 18">Belongs to the class I-like SAM-binding methyltransferase superfamily. RsmB/NOP family.</text>
</comment>
<sequence>MKKTREVALEAIYQINEKGGFSNLVVNSLLNKSKLDKRDRSLATYLIYGVTRRRNTLDWIINKFANRKVKKMTPWVRNALRLGVYQIQFLDKIPAPVACNETVEAAKGRCNRGAIKFINGVLRNIIRNLDQIQYPSIDKDSVQHIRYKYSQPQWLVERWVKRYGVDKAVEICNHLNQVPPTVIRTNTLKTSRADLLEELIGEDAQVEAIERVEEAINLIKYPSVDRLKAFDEGKFQVQGLSSMLVAHIVNPKTDDVVVDLCSAPGGKTTHLAQLMDNKGQIYAVDVHDHKLDLIEENCERLAITNVEKICADGREVSFDRKVDKVLVDAPCSGLGIMAKKPEIRWQKKPQDLLQLQELQLELLDNAAEFLKSGGELVYSTCTITPEENKEVINKFLEKNSDFSLVNLEKEAEEFSLEDYLEDGNLQLIQDDYFIEGFFVAKLIKKA</sequence>
<dbReference type="PANTHER" id="PTHR22807:SF53">
    <property type="entry name" value="RIBOSOMAL RNA SMALL SUBUNIT METHYLTRANSFERASE B-RELATED"/>
    <property type="match status" value="1"/>
</dbReference>
<comment type="similarity">
    <text evidence="3">Belongs to the NusB family.</text>
</comment>
<reference evidence="20 21" key="1">
    <citation type="submission" date="2019-03" db="EMBL/GenBank/DDBJ databases">
        <title>Subsurface microbial communities from deep shales in Ohio and West Virginia, USA.</title>
        <authorList>
            <person name="Wrighton K."/>
        </authorList>
    </citation>
    <scope>NUCLEOTIDE SEQUENCE [LARGE SCALE GENOMIC DNA]</scope>
    <source>
        <strain evidence="20 21">MSL 6dP</strain>
    </source>
</reference>
<dbReference type="EC" id="2.1.1.176" evidence="5"/>
<dbReference type="Pfam" id="PF01189">
    <property type="entry name" value="Methyltr_RsmB-F"/>
    <property type="match status" value="1"/>
</dbReference>
<comment type="subcellular location">
    <subcellularLocation>
        <location evidence="2">Cytoplasm</location>
    </subcellularLocation>
</comment>
<evidence type="ECO:0000256" key="11">
    <source>
        <dbReference type="ARBA" id="ARBA00022814"/>
    </source>
</evidence>
<evidence type="ECO:0000256" key="18">
    <source>
        <dbReference type="PROSITE-ProRule" id="PRU01023"/>
    </source>
</evidence>
<dbReference type="NCBIfam" id="NF011494">
    <property type="entry name" value="PRK14902.1"/>
    <property type="match status" value="1"/>
</dbReference>
<keyword evidence="8 18" id="KW-0489">Methyltransferase</keyword>
<dbReference type="GO" id="GO:0031564">
    <property type="term" value="P:transcription antitermination"/>
    <property type="evidence" value="ECO:0007669"/>
    <property type="project" value="UniProtKB-KW"/>
</dbReference>
<keyword evidence="14" id="KW-0804">Transcription</keyword>
<evidence type="ECO:0000256" key="7">
    <source>
        <dbReference type="ARBA" id="ARBA00022552"/>
    </source>
</evidence>
<keyword evidence="7" id="KW-0698">rRNA processing</keyword>
<evidence type="ECO:0000256" key="14">
    <source>
        <dbReference type="ARBA" id="ARBA00023163"/>
    </source>
</evidence>
<dbReference type="Pfam" id="PF01029">
    <property type="entry name" value="NusB"/>
    <property type="match status" value="1"/>
</dbReference>
<feature type="binding site" evidence="18">
    <location>
        <position position="328"/>
    </location>
    <ligand>
        <name>S-adenosyl-L-methionine</name>
        <dbReference type="ChEBI" id="CHEBI:59789"/>
    </ligand>
</feature>
<feature type="binding site" evidence="18">
    <location>
        <position position="312"/>
    </location>
    <ligand>
        <name>S-adenosyl-L-methionine</name>
        <dbReference type="ChEBI" id="CHEBI:59789"/>
    </ligand>
</feature>
<name>A0A4R8GVX3_9FIRM</name>
<dbReference type="InterPro" id="IPR023267">
    <property type="entry name" value="RCMT"/>
</dbReference>
<comment type="catalytic activity">
    <reaction evidence="17">
        <text>cytidine(967) in 16S rRNA + S-adenosyl-L-methionine = 5-methylcytidine(967) in 16S rRNA + S-adenosyl-L-homocysteine + H(+)</text>
        <dbReference type="Rhea" id="RHEA:42748"/>
        <dbReference type="Rhea" id="RHEA-COMP:10219"/>
        <dbReference type="Rhea" id="RHEA-COMP:10220"/>
        <dbReference type="ChEBI" id="CHEBI:15378"/>
        <dbReference type="ChEBI" id="CHEBI:57856"/>
        <dbReference type="ChEBI" id="CHEBI:59789"/>
        <dbReference type="ChEBI" id="CHEBI:74483"/>
        <dbReference type="ChEBI" id="CHEBI:82748"/>
        <dbReference type="EC" id="2.1.1.176"/>
    </reaction>
</comment>
<feature type="binding site" evidence="18">
    <location>
        <begin position="261"/>
        <end position="267"/>
    </location>
    <ligand>
        <name>S-adenosyl-L-methionine</name>
        <dbReference type="ChEBI" id="CHEBI:59789"/>
    </ligand>
</feature>
<dbReference type="InterPro" id="IPR054728">
    <property type="entry name" value="RsmB-like_ferredoxin"/>
</dbReference>
<dbReference type="InterPro" id="IPR035926">
    <property type="entry name" value="NusB-like_sf"/>
</dbReference>
<keyword evidence="10 18" id="KW-0949">S-adenosyl-L-methionine</keyword>
<dbReference type="FunFam" id="1.10.940.10:FF:000006">
    <property type="entry name" value="16S rRNA (Cytosine(967)-C(5))-methyltransferase RsmB"/>
    <property type="match status" value="1"/>
</dbReference>
<dbReference type="InterPro" id="IPR006027">
    <property type="entry name" value="NusB_RsmB_TIM44"/>
</dbReference>
<protein>
    <recommendedName>
        <fullName evidence="5">16S rRNA (cytosine(967)-C(5))-methyltransferase</fullName>
        <ecNumber evidence="5">2.1.1.176</ecNumber>
    </recommendedName>
    <alternativeName>
        <fullName evidence="15">16S rRNA m5C967 methyltransferase</fullName>
    </alternativeName>
    <alternativeName>
        <fullName evidence="16">rRNA (cytosine-C(5)-)-methyltransferase RsmB</fullName>
    </alternativeName>
</protein>
<evidence type="ECO:0000256" key="5">
    <source>
        <dbReference type="ARBA" id="ARBA00012140"/>
    </source>
</evidence>
<evidence type="ECO:0000256" key="16">
    <source>
        <dbReference type="ARBA" id="ARBA00031088"/>
    </source>
</evidence>
<dbReference type="FunFam" id="3.40.50.150:FF:000022">
    <property type="entry name" value="Ribosomal RNA small subunit methyltransferase B"/>
    <property type="match status" value="1"/>
</dbReference>
<evidence type="ECO:0000256" key="13">
    <source>
        <dbReference type="ARBA" id="ARBA00023015"/>
    </source>
</evidence>
<evidence type="ECO:0000256" key="1">
    <source>
        <dbReference type="ARBA" id="ARBA00002724"/>
    </source>
</evidence>
<evidence type="ECO:0000256" key="8">
    <source>
        <dbReference type="ARBA" id="ARBA00022603"/>
    </source>
</evidence>
<dbReference type="NCBIfam" id="TIGR00563">
    <property type="entry name" value="rsmB"/>
    <property type="match status" value="1"/>
</dbReference>
<dbReference type="InterPro" id="IPR001678">
    <property type="entry name" value="MeTrfase_RsmB-F_NOP2_dom"/>
</dbReference>
<gene>
    <name evidence="20" type="ORF">C7959_11919</name>
</gene>
<dbReference type="InterPro" id="IPR004573">
    <property type="entry name" value="rRNA_ssu_MeTfrase_B"/>
</dbReference>
<keyword evidence="6" id="KW-0963">Cytoplasm</keyword>
<evidence type="ECO:0000256" key="15">
    <source>
        <dbReference type="ARBA" id="ARBA00030399"/>
    </source>
</evidence>
<dbReference type="STRING" id="926561.GCA_000379025_00102"/>
<dbReference type="InterPro" id="IPR011605">
    <property type="entry name" value="NusB_fam"/>
</dbReference>
<dbReference type="GO" id="GO:0005737">
    <property type="term" value="C:cytoplasm"/>
    <property type="evidence" value="ECO:0007669"/>
    <property type="project" value="UniProtKB-SubCell"/>
</dbReference>
<dbReference type="RefSeq" id="WP_134117386.1">
    <property type="nucleotide sequence ID" value="NZ_SOEG01000019.1"/>
</dbReference>
<comment type="function">
    <text evidence="1">Specifically methylates the cytosine at position 967 (m5C967) of 16S rRNA.</text>
</comment>
<dbReference type="SUPFAM" id="SSF53335">
    <property type="entry name" value="S-adenosyl-L-methionine-dependent methyltransferases"/>
    <property type="match status" value="1"/>
</dbReference>
<dbReference type="AlphaFoldDB" id="A0A4R8GVX3"/>
<dbReference type="Gene3D" id="3.30.70.1170">
    <property type="entry name" value="Sun protein, domain 3"/>
    <property type="match status" value="1"/>
</dbReference>
<dbReference type="GO" id="GO:0003723">
    <property type="term" value="F:RNA binding"/>
    <property type="evidence" value="ECO:0007669"/>
    <property type="project" value="UniProtKB-UniRule"/>
</dbReference>
<feature type="domain" description="SAM-dependent MTase RsmB/NOP-type" evidence="19">
    <location>
        <begin position="171"/>
        <end position="445"/>
    </location>
</feature>
<dbReference type="SUPFAM" id="SSF48013">
    <property type="entry name" value="NusB-like"/>
    <property type="match status" value="1"/>
</dbReference>
<keyword evidence="21" id="KW-1185">Reference proteome</keyword>
<dbReference type="Gene3D" id="3.40.50.150">
    <property type="entry name" value="Vaccinia Virus protein VP39"/>
    <property type="match status" value="1"/>
</dbReference>
<evidence type="ECO:0000259" key="19">
    <source>
        <dbReference type="PROSITE" id="PS51686"/>
    </source>
</evidence>
<accession>A0A4R8GVX3</accession>
<evidence type="ECO:0000256" key="12">
    <source>
        <dbReference type="ARBA" id="ARBA00022884"/>
    </source>
</evidence>
<evidence type="ECO:0000256" key="9">
    <source>
        <dbReference type="ARBA" id="ARBA00022679"/>
    </source>
</evidence>
<evidence type="ECO:0000256" key="17">
    <source>
        <dbReference type="ARBA" id="ARBA00047283"/>
    </source>
</evidence>
<evidence type="ECO:0000313" key="20">
    <source>
        <dbReference type="EMBL" id="TDX49198.1"/>
    </source>
</evidence>
<keyword evidence="12 18" id="KW-0694">RNA-binding</keyword>
<evidence type="ECO:0000313" key="21">
    <source>
        <dbReference type="Proteomes" id="UP000295832"/>
    </source>
</evidence>
<dbReference type="PANTHER" id="PTHR22807">
    <property type="entry name" value="NOP2 YEAST -RELATED NOL1/NOP2/FMU SUN DOMAIN-CONTAINING"/>
    <property type="match status" value="1"/>
</dbReference>
<dbReference type="Gene3D" id="1.10.940.10">
    <property type="entry name" value="NusB-like"/>
    <property type="match status" value="1"/>
</dbReference>
<feature type="active site" description="Nucleophile" evidence="18">
    <location>
        <position position="381"/>
    </location>
</feature>
<organism evidence="20 21">
    <name type="scientific">Orenia marismortui</name>
    <dbReference type="NCBI Taxonomy" id="46469"/>
    <lineage>
        <taxon>Bacteria</taxon>
        <taxon>Bacillati</taxon>
        <taxon>Bacillota</taxon>
        <taxon>Clostridia</taxon>
        <taxon>Halanaerobiales</taxon>
        <taxon>Halobacteroidaceae</taxon>
        <taxon>Orenia</taxon>
    </lineage>
</organism>
<dbReference type="InterPro" id="IPR049560">
    <property type="entry name" value="MeTrfase_RsmB-F_NOP2_cat"/>
</dbReference>
<proteinExistence type="inferred from homology"/>
<dbReference type="EMBL" id="SOEG01000019">
    <property type="protein sequence ID" value="TDX49198.1"/>
    <property type="molecule type" value="Genomic_DNA"/>
</dbReference>
<evidence type="ECO:0000256" key="10">
    <source>
        <dbReference type="ARBA" id="ARBA00022691"/>
    </source>
</evidence>
<dbReference type="NCBIfam" id="TIGR01951">
    <property type="entry name" value="nusB"/>
    <property type="match status" value="1"/>
</dbReference>
<comment type="caution">
    <text evidence="20">The sequence shown here is derived from an EMBL/GenBank/DDBJ whole genome shotgun (WGS) entry which is preliminary data.</text>
</comment>
<evidence type="ECO:0000256" key="6">
    <source>
        <dbReference type="ARBA" id="ARBA00022490"/>
    </source>
</evidence>
<dbReference type="Proteomes" id="UP000295832">
    <property type="component" value="Unassembled WGS sequence"/>
</dbReference>
<dbReference type="GO" id="GO:0008649">
    <property type="term" value="F:rRNA methyltransferase activity"/>
    <property type="evidence" value="ECO:0007669"/>
    <property type="project" value="InterPro"/>
</dbReference>
<dbReference type="PROSITE" id="PS01153">
    <property type="entry name" value="NOL1_NOP2_SUN"/>
    <property type="match status" value="1"/>
</dbReference>
<dbReference type="PROSITE" id="PS51686">
    <property type="entry name" value="SAM_MT_RSMB_NOP"/>
    <property type="match status" value="1"/>
</dbReference>
<dbReference type="InterPro" id="IPR029063">
    <property type="entry name" value="SAM-dependent_MTases_sf"/>
</dbReference>